<feature type="transmembrane region" description="Helical" evidence="1">
    <location>
        <begin position="12"/>
        <end position="39"/>
    </location>
</feature>
<organism evidence="2 3">
    <name type="scientific">Methylocella tundrae</name>
    <dbReference type="NCBI Taxonomy" id="227605"/>
    <lineage>
        <taxon>Bacteria</taxon>
        <taxon>Pseudomonadati</taxon>
        <taxon>Pseudomonadota</taxon>
        <taxon>Alphaproteobacteria</taxon>
        <taxon>Hyphomicrobiales</taxon>
        <taxon>Beijerinckiaceae</taxon>
        <taxon>Methylocella</taxon>
    </lineage>
</organism>
<feature type="transmembrane region" description="Helical" evidence="1">
    <location>
        <begin position="219"/>
        <end position="242"/>
    </location>
</feature>
<keyword evidence="1" id="KW-1133">Transmembrane helix</keyword>
<reference evidence="2 3" key="1">
    <citation type="submission" date="2019-03" db="EMBL/GenBank/DDBJ databases">
        <authorList>
            <person name="Kox A.R. M."/>
        </authorList>
    </citation>
    <scope>NUCLEOTIDE SEQUENCE [LARGE SCALE GENOMIC DNA]</scope>
    <source>
        <strain evidence="2">MTUNDRAET4 annotated genome</strain>
    </source>
</reference>
<sequence>MSMRLLWHPFLRIALFWMTFFAPVWYLSSSVSILSLAPVLPVVSQILKSDFSGVSRPEFAYSLAAFLVMTGAGFAAAFFFMHALAISVAMRNARKIVEGAPDLSAFSSDYETFYQKLKARPIIGTSWALFDATLIRPAERGTPIRSTVRPQAFINLGAARESLPGLKLMGSIPGYYVGIGLLLTFMGLVFALYNAAAAIDSTDAQAMQNATRGLLHVATFKFATSIAGLGVSIALSFVFRCYTISMERAFDRFDHAVERRLAYAAPQAIAAAMDARMEEQVTQLKEINSERFFSRMGEQMSPRIEAAMSAAVAPVSASIDSAVARMAETSASGVGDLIDKFSTAVQGGAGQELRALAVTLDELRRTLGDAQKGIHGSGEDFGRSISAAAENLNRLVQQSADRLDEGSGKSQAALNEIVAKLSVTFDRTNDNVQQTIGRATEATASRMEEMLGRMFEQVGTQVNSFMESVAEAEKGLGGRIEETSRKVAESQVASVQAVGSAATEAAQALKNGLANALQRVNGEIEVFVRAMSDTRIALAAQSESFKDTTGESRAIADAFHSTAADFRLAAAPLTQAGERISIATERITAAMQNSVAALETTQASSQQLALSLDAQVGQLSKTWEAYSAHFAGVDKDLANAFRQLHETSEALGRRLTEHVKSVDDGLTKAIDKLNPFVSEFSESIEELSASFEKILRPRAAE</sequence>
<evidence type="ECO:0000313" key="3">
    <source>
        <dbReference type="Proteomes" id="UP000294360"/>
    </source>
</evidence>
<proteinExistence type="predicted"/>
<dbReference type="NCBIfam" id="NF033914">
    <property type="entry name" value="antiphage_ZorA_1"/>
    <property type="match status" value="1"/>
</dbReference>
<dbReference type="Proteomes" id="UP000294360">
    <property type="component" value="Chromosome"/>
</dbReference>
<feature type="transmembrane region" description="Helical" evidence="1">
    <location>
        <begin position="175"/>
        <end position="199"/>
    </location>
</feature>
<evidence type="ECO:0000256" key="1">
    <source>
        <dbReference type="SAM" id="Phobius"/>
    </source>
</evidence>
<dbReference type="RefSeq" id="WP_341264101.1">
    <property type="nucleotide sequence ID" value="NZ_CP139089.1"/>
</dbReference>
<gene>
    <name evidence="2" type="ORF">MTUNDRAET4_3606</name>
</gene>
<keyword evidence="1" id="KW-0472">Membrane</keyword>
<dbReference type="EMBL" id="LR536450">
    <property type="protein sequence ID" value="VFU10493.1"/>
    <property type="molecule type" value="Genomic_DNA"/>
</dbReference>
<feature type="transmembrane region" description="Helical" evidence="1">
    <location>
        <begin position="59"/>
        <end position="85"/>
    </location>
</feature>
<dbReference type="KEGG" id="mtun:MTUNDRAET4_3606"/>
<accession>A0A4U8Z4R5</accession>
<dbReference type="AlphaFoldDB" id="A0A4U8Z4R5"/>
<protein>
    <submittedName>
        <fullName evidence="2">Uncharacterized protein</fullName>
    </submittedName>
</protein>
<name>A0A4U8Z4R5_METTU</name>
<keyword evidence="1" id="KW-0812">Transmembrane</keyword>
<dbReference type="Gene3D" id="1.20.120.20">
    <property type="entry name" value="Apolipoprotein"/>
    <property type="match status" value="1"/>
</dbReference>
<evidence type="ECO:0000313" key="2">
    <source>
        <dbReference type="EMBL" id="VFU10493.1"/>
    </source>
</evidence>